<dbReference type="Proteomes" id="UP000075883">
    <property type="component" value="Unassembled WGS sequence"/>
</dbReference>
<dbReference type="EnsemblMetazoa" id="ACUA021635-RA">
    <property type="protein sequence ID" value="ACUA021635-PA"/>
    <property type="gene ID" value="ACUA021635"/>
</dbReference>
<dbReference type="Pfam" id="PF08524">
    <property type="entry name" value="rRNA_processing"/>
    <property type="match status" value="1"/>
</dbReference>
<feature type="compositionally biased region" description="Basic and acidic residues" evidence="1">
    <location>
        <begin position="77"/>
        <end position="89"/>
    </location>
</feature>
<reference evidence="2" key="2">
    <citation type="submission" date="2020-05" db="UniProtKB">
        <authorList>
            <consortium name="EnsemblMetazoa"/>
        </authorList>
    </citation>
    <scope>IDENTIFICATION</scope>
    <source>
        <strain evidence="2">A-37</strain>
    </source>
</reference>
<feature type="compositionally biased region" description="Basic and acidic residues" evidence="1">
    <location>
        <begin position="150"/>
        <end position="171"/>
    </location>
</feature>
<keyword evidence="3" id="KW-1185">Reference proteome</keyword>
<evidence type="ECO:0000313" key="3">
    <source>
        <dbReference type="Proteomes" id="UP000075883"/>
    </source>
</evidence>
<dbReference type="EMBL" id="AXCM01002223">
    <property type="status" value="NOT_ANNOTATED_CDS"/>
    <property type="molecule type" value="Genomic_DNA"/>
</dbReference>
<name>A0A182MM73_9DIPT</name>
<proteinExistence type="predicted"/>
<dbReference type="VEuPathDB" id="VectorBase:ACUA021635"/>
<organism evidence="2 3">
    <name type="scientific">Anopheles culicifacies</name>
    <dbReference type="NCBI Taxonomy" id="139723"/>
    <lineage>
        <taxon>Eukaryota</taxon>
        <taxon>Metazoa</taxon>
        <taxon>Ecdysozoa</taxon>
        <taxon>Arthropoda</taxon>
        <taxon>Hexapoda</taxon>
        <taxon>Insecta</taxon>
        <taxon>Pterygota</taxon>
        <taxon>Neoptera</taxon>
        <taxon>Endopterygota</taxon>
        <taxon>Diptera</taxon>
        <taxon>Nematocera</taxon>
        <taxon>Culicoidea</taxon>
        <taxon>Culicidae</taxon>
        <taxon>Anophelinae</taxon>
        <taxon>Anopheles</taxon>
        <taxon>culicifacies species complex</taxon>
    </lineage>
</organism>
<feature type="region of interest" description="Disordered" evidence="1">
    <location>
        <begin position="150"/>
        <end position="186"/>
    </location>
</feature>
<protein>
    <recommendedName>
        <fullName evidence="4">rRNA-processing protein FYV7</fullName>
    </recommendedName>
</protein>
<evidence type="ECO:0000256" key="1">
    <source>
        <dbReference type="SAM" id="MobiDB-lite"/>
    </source>
</evidence>
<dbReference type="AlphaFoldDB" id="A0A182MM73"/>
<feature type="compositionally biased region" description="Basic and acidic residues" evidence="1">
    <location>
        <begin position="51"/>
        <end position="62"/>
    </location>
</feature>
<feature type="compositionally biased region" description="Basic and acidic residues" evidence="1">
    <location>
        <begin position="32"/>
        <end position="41"/>
    </location>
</feature>
<feature type="compositionally biased region" description="Polar residues" evidence="1">
    <location>
        <begin position="93"/>
        <end position="110"/>
    </location>
</feature>
<dbReference type="InterPro" id="IPR013730">
    <property type="entry name" value="Fyv7/TAP26"/>
</dbReference>
<evidence type="ECO:0008006" key="4">
    <source>
        <dbReference type="Google" id="ProtNLM"/>
    </source>
</evidence>
<feature type="compositionally biased region" description="Basic residues" evidence="1">
    <location>
        <begin position="172"/>
        <end position="183"/>
    </location>
</feature>
<evidence type="ECO:0000313" key="2">
    <source>
        <dbReference type="EnsemblMetazoa" id="ACUA021635-PA"/>
    </source>
</evidence>
<feature type="region of interest" description="Disordered" evidence="1">
    <location>
        <begin position="1"/>
        <end position="128"/>
    </location>
</feature>
<accession>A0A182MM73</accession>
<sequence>MKTNDKPHFPQPKGGAPGGPRNKSNRGHGKRKDTFFREVTRSETNSFQQQRNDKRGGVDRPSGKHGPGIRKTVAFKPNHDKRPGKEGKHPGNGNRQNKGRPQTSKQQNGYKKQRSSVPPKPAATEIRFESKPEKVNYCLAPERLEAQSRAVKQFERQEREQEFERKKQDRQQKHKMMTQKTRKGQPVMQGRLELLYEKVKKVVGVQ</sequence>
<reference evidence="3" key="1">
    <citation type="submission" date="2013-09" db="EMBL/GenBank/DDBJ databases">
        <title>The Genome Sequence of Anopheles culicifacies species A.</title>
        <authorList>
            <consortium name="The Broad Institute Genomics Platform"/>
            <person name="Neafsey D.E."/>
            <person name="Besansky N."/>
            <person name="Howell P."/>
            <person name="Walton C."/>
            <person name="Young S.K."/>
            <person name="Zeng Q."/>
            <person name="Gargeya S."/>
            <person name="Fitzgerald M."/>
            <person name="Haas B."/>
            <person name="Abouelleil A."/>
            <person name="Allen A.W."/>
            <person name="Alvarado L."/>
            <person name="Arachchi H.M."/>
            <person name="Berlin A.M."/>
            <person name="Chapman S.B."/>
            <person name="Gainer-Dewar J."/>
            <person name="Goldberg J."/>
            <person name="Griggs A."/>
            <person name="Gujja S."/>
            <person name="Hansen M."/>
            <person name="Howarth C."/>
            <person name="Imamovic A."/>
            <person name="Ireland A."/>
            <person name="Larimer J."/>
            <person name="McCowan C."/>
            <person name="Murphy C."/>
            <person name="Pearson M."/>
            <person name="Poon T.W."/>
            <person name="Priest M."/>
            <person name="Roberts A."/>
            <person name="Saif S."/>
            <person name="Shea T."/>
            <person name="Sisk P."/>
            <person name="Sykes S."/>
            <person name="Wortman J."/>
            <person name="Nusbaum C."/>
            <person name="Birren B."/>
        </authorList>
    </citation>
    <scope>NUCLEOTIDE SEQUENCE [LARGE SCALE GENOMIC DNA]</scope>
    <source>
        <strain evidence="3">A-37</strain>
    </source>
</reference>